<dbReference type="EMBL" id="QRGO01000001">
    <property type="protein sequence ID" value="RDV05576.1"/>
    <property type="molecule type" value="Genomic_DNA"/>
</dbReference>
<dbReference type="PROSITE" id="PS00595">
    <property type="entry name" value="AA_TRANSFER_CLASS_5"/>
    <property type="match status" value="1"/>
</dbReference>
<dbReference type="NCBIfam" id="TIGR01979">
    <property type="entry name" value="sufS"/>
    <property type="match status" value="1"/>
</dbReference>
<dbReference type="Pfam" id="PF00266">
    <property type="entry name" value="Aminotran_5"/>
    <property type="match status" value="1"/>
</dbReference>
<dbReference type="PANTHER" id="PTHR43586">
    <property type="entry name" value="CYSTEINE DESULFURASE"/>
    <property type="match status" value="1"/>
</dbReference>
<evidence type="ECO:0000256" key="11">
    <source>
        <dbReference type="RuleBase" id="RU004506"/>
    </source>
</evidence>
<comment type="function">
    <text evidence="2 11">Catalyzes the removal of elemental sulfur and selenium atoms from L-cysteine, L-cystine, L-selenocysteine, and L-selenocystine to produce L-alanine.</text>
</comment>
<keyword evidence="7 11" id="KW-0808">Transferase</keyword>
<name>A0A371BD89_9BRAD</name>
<evidence type="ECO:0000313" key="13">
    <source>
        <dbReference type="EMBL" id="RDV05576.1"/>
    </source>
</evidence>
<dbReference type="PIRSF" id="PIRSF005572">
    <property type="entry name" value="NifS"/>
    <property type="match status" value="1"/>
</dbReference>
<dbReference type="InterPro" id="IPR015424">
    <property type="entry name" value="PyrdxlP-dep_Trfase"/>
</dbReference>
<dbReference type="SUPFAM" id="SSF53383">
    <property type="entry name" value="PLP-dependent transferases"/>
    <property type="match status" value="1"/>
</dbReference>
<evidence type="ECO:0000259" key="12">
    <source>
        <dbReference type="Pfam" id="PF00266"/>
    </source>
</evidence>
<comment type="caution">
    <text evidence="13">The sequence shown here is derived from an EMBL/GenBank/DDBJ whole genome shotgun (WGS) entry which is preliminary data.</text>
</comment>
<evidence type="ECO:0000256" key="10">
    <source>
        <dbReference type="RuleBase" id="RU004504"/>
    </source>
</evidence>
<dbReference type="Gene3D" id="3.40.640.10">
    <property type="entry name" value="Type I PLP-dependent aspartate aminotransferase-like (Major domain)"/>
    <property type="match status" value="1"/>
</dbReference>
<dbReference type="InterPro" id="IPR020578">
    <property type="entry name" value="Aminotrans_V_PyrdxlP_BS"/>
</dbReference>
<proteinExistence type="inferred from homology"/>
<evidence type="ECO:0000256" key="8">
    <source>
        <dbReference type="ARBA" id="ARBA00022898"/>
    </source>
</evidence>
<reference evidence="14" key="1">
    <citation type="submission" date="2018-08" db="EMBL/GenBank/DDBJ databases">
        <authorList>
            <person name="Kim S.-J."/>
            <person name="Jung G.-Y."/>
        </authorList>
    </citation>
    <scope>NUCLEOTIDE SEQUENCE [LARGE SCALE GENOMIC DNA]</scope>
    <source>
        <strain evidence="14">GY_H</strain>
    </source>
</reference>
<comment type="similarity">
    <text evidence="4 11">Belongs to the class-V pyridoxal-phosphate-dependent aminotransferase family. Csd subfamily.</text>
</comment>
<dbReference type="Gene3D" id="3.90.1150.10">
    <property type="entry name" value="Aspartate Aminotransferase, domain 1"/>
    <property type="match status" value="1"/>
</dbReference>
<dbReference type="GO" id="GO:0006534">
    <property type="term" value="P:cysteine metabolic process"/>
    <property type="evidence" value="ECO:0007669"/>
    <property type="project" value="UniProtKB-UniRule"/>
</dbReference>
<sequence length="415" mass="45664">MTMHPAVTNGTYDVEQIRADFPALAMQVYGKPLVYLDNAASAQKPQAVLDRLMKAYTREYANVHRGLHYLANEATEAYEGAREKVQKFINAPRKEEIIFTRNATEALNLVASSFGAGRFNAGDEIVLSIMEHHSNIVPWHFHRERSGAVIKWAPVDEEGNFLLDEFEKLLTPRTKIVAITQMSNALGTVVPVKEVVRIAHARGIPVLVDGSQSAVHMDIDVQDIGCDFFVMTGHKLYGPTGIGVLWGKMEHLEAMRPYNGGGEMIREVFEDRVTYGEPPHKFEAGTPPIVQAIGLGAALDYIQSIGKARIRAHELELFKYAHEKLGQINSLRIIGTAKDKGPIVSFEMQGAHAHDIATVIDRSGVAVRAGTHCTMPLLARFGVTATCRASFGLYNTKAEVDALASALIKAQEFFA</sequence>
<evidence type="ECO:0000256" key="3">
    <source>
        <dbReference type="ARBA" id="ARBA00003120"/>
    </source>
</evidence>
<organism evidence="13 14">
    <name type="scientific">Undibacter mobilis</name>
    <dbReference type="NCBI Taxonomy" id="2292256"/>
    <lineage>
        <taxon>Bacteria</taxon>
        <taxon>Pseudomonadati</taxon>
        <taxon>Pseudomonadota</taxon>
        <taxon>Alphaproteobacteria</taxon>
        <taxon>Hyphomicrobiales</taxon>
        <taxon>Nitrobacteraceae</taxon>
        <taxon>Undibacter</taxon>
    </lineage>
</organism>
<keyword evidence="14" id="KW-1185">Reference proteome</keyword>
<evidence type="ECO:0000256" key="4">
    <source>
        <dbReference type="ARBA" id="ARBA00010447"/>
    </source>
</evidence>
<dbReference type="InterPro" id="IPR016454">
    <property type="entry name" value="Cysteine_dSase"/>
</dbReference>
<dbReference type="OrthoDB" id="9804366at2"/>
<evidence type="ECO:0000256" key="7">
    <source>
        <dbReference type="ARBA" id="ARBA00022679"/>
    </source>
</evidence>
<dbReference type="InterPro" id="IPR015422">
    <property type="entry name" value="PyrdxlP-dep_Trfase_small"/>
</dbReference>
<dbReference type="RefSeq" id="WP_115517600.1">
    <property type="nucleotide sequence ID" value="NZ_QRGO01000001.1"/>
</dbReference>
<evidence type="ECO:0000256" key="6">
    <source>
        <dbReference type="ARBA" id="ARBA00013558"/>
    </source>
</evidence>
<evidence type="ECO:0000256" key="9">
    <source>
        <dbReference type="ARBA" id="ARBA00050776"/>
    </source>
</evidence>
<dbReference type="GO" id="GO:0031071">
    <property type="term" value="F:cysteine desulfurase activity"/>
    <property type="evidence" value="ECO:0007669"/>
    <property type="project" value="UniProtKB-UniRule"/>
</dbReference>
<dbReference type="InterPro" id="IPR000192">
    <property type="entry name" value="Aminotrans_V_dom"/>
</dbReference>
<accession>A0A371BD89</accession>
<gene>
    <name evidence="13" type="ORF">DXH78_13935</name>
</gene>
<feature type="domain" description="Aminotransferase class V" evidence="12">
    <location>
        <begin position="34"/>
        <end position="403"/>
    </location>
</feature>
<dbReference type="CDD" id="cd06453">
    <property type="entry name" value="SufS_like"/>
    <property type="match status" value="1"/>
</dbReference>
<dbReference type="EC" id="2.8.1.7" evidence="5 11"/>
<dbReference type="PANTHER" id="PTHR43586:SF8">
    <property type="entry name" value="CYSTEINE DESULFURASE 1, CHLOROPLASTIC"/>
    <property type="match status" value="1"/>
</dbReference>
<dbReference type="Proteomes" id="UP000263993">
    <property type="component" value="Unassembled WGS sequence"/>
</dbReference>
<evidence type="ECO:0000313" key="14">
    <source>
        <dbReference type="Proteomes" id="UP000263993"/>
    </source>
</evidence>
<comment type="cofactor">
    <cofactor evidence="1 10">
        <name>pyridoxal 5'-phosphate</name>
        <dbReference type="ChEBI" id="CHEBI:597326"/>
    </cofactor>
</comment>
<comment type="catalytic activity">
    <reaction evidence="9 11">
        <text>(sulfur carrier)-H + L-cysteine = (sulfur carrier)-SH + L-alanine</text>
        <dbReference type="Rhea" id="RHEA:43892"/>
        <dbReference type="Rhea" id="RHEA-COMP:14737"/>
        <dbReference type="Rhea" id="RHEA-COMP:14739"/>
        <dbReference type="ChEBI" id="CHEBI:29917"/>
        <dbReference type="ChEBI" id="CHEBI:35235"/>
        <dbReference type="ChEBI" id="CHEBI:57972"/>
        <dbReference type="ChEBI" id="CHEBI:64428"/>
        <dbReference type="EC" id="2.8.1.7"/>
    </reaction>
</comment>
<dbReference type="InterPro" id="IPR010970">
    <property type="entry name" value="Cys_dSase_SufS"/>
</dbReference>
<comment type="function">
    <text evidence="3">Catalyzes the removal of elemental sulfur atoms from cysteine to produce alanine. Seems to participate in the biosynthesis of the nitrogenase metalloclusters by providing the inorganic sulfur required for the Fe-S core formation.</text>
</comment>
<dbReference type="AlphaFoldDB" id="A0A371BD89"/>
<evidence type="ECO:0000256" key="2">
    <source>
        <dbReference type="ARBA" id="ARBA00002824"/>
    </source>
</evidence>
<keyword evidence="8 11" id="KW-0663">Pyridoxal phosphate</keyword>
<dbReference type="InterPro" id="IPR015421">
    <property type="entry name" value="PyrdxlP-dep_Trfase_major"/>
</dbReference>
<evidence type="ECO:0000256" key="5">
    <source>
        <dbReference type="ARBA" id="ARBA00012239"/>
    </source>
</evidence>
<evidence type="ECO:0000256" key="1">
    <source>
        <dbReference type="ARBA" id="ARBA00001933"/>
    </source>
</evidence>
<protein>
    <recommendedName>
        <fullName evidence="6 11">Cysteine desulfurase</fullName>
        <ecNumber evidence="5 11">2.8.1.7</ecNumber>
    </recommendedName>
</protein>
<dbReference type="GO" id="GO:0030170">
    <property type="term" value="F:pyridoxal phosphate binding"/>
    <property type="evidence" value="ECO:0007669"/>
    <property type="project" value="UniProtKB-UniRule"/>
</dbReference>